<feature type="region of interest" description="Disordered" evidence="1">
    <location>
        <begin position="75"/>
        <end position="98"/>
    </location>
</feature>
<feature type="compositionally biased region" description="Polar residues" evidence="1">
    <location>
        <begin position="85"/>
        <end position="98"/>
    </location>
</feature>
<dbReference type="AlphaFoldDB" id="A0AAD5LJ00"/>
<name>A0AAD5LJ00_PYTIN</name>
<keyword evidence="3" id="KW-1185">Reference proteome</keyword>
<evidence type="ECO:0000256" key="1">
    <source>
        <dbReference type="SAM" id="MobiDB-lite"/>
    </source>
</evidence>
<gene>
    <name evidence="2" type="ORF">P43SY_010551</name>
</gene>
<sequence length="98" mass="11485">MRIPDEDYSESKDAYTRRKKAKTFIAVHVDSDVISRDFLHEVRHLFFQREVLDRPVCDLHENRVTYVERLKRAYSDDGDDEQAASPGQQVLDLTSQQS</sequence>
<proteinExistence type="predicted"/>
<comment type="caution">
    <text evidence="2">The sequence shown here is derived from an EMBL/GenBank/DDBJ whole genome shotgun (WGS) entry which is preliminary data.</text>
</comment>
<evidence type="ECO:0000313" key="2">
    <source>
        <dbReference type="EMBL" id="KAJ0399764.1"/>
    </source>
</evidence>
<evidence type="ECO:0000313" key="3">
    <source>
        <dbReference type="Proteomes" id="UP001209570"/>
    </source>
</evidence>
<dbReference type="Proteomes" id="UP001209570">
    <property type="component" value="Unassembled WGS sequence"/>
</dbReference>
<protein>
    <submittedName>
        <fullName evidence="2">Uncharacterized protein</fullName>
    </submittedName>
</protein>
<accession>A0AAD5LJ00</accession>
<reference evidence="2" key="1">
    <citation type="submission" date="2021-12" db="EMBL/GenBank/DDBJ databases">
        <title>Prjna785345.</title>
        <authorList>
            <person name="Rujirawat T."/>
            <person name="Krajaejun T."/>
        </authorList>
    </citation>
    <scope>NUCLEOTIDE SEQUENCE</scope>
    <source>
        <strain evidence="2">Pi057C3</strain>
    </source>
</reference>
<organism evidence="2 3">
    <name type="scientific">Pythium insidiosum</name>
    <name type="common">Pythiosis disease agent</name>
    <dbReference type="NCBI Taxonomy" id="114742"/>
    <lineage>
        <taxon>Eukaryota</taxon>
        <taxon>Sar</taxon>
        <taxon>Stramenopiles</taxon>
        <taxon>Oomycota</taxon>
        <taxon>Peronosporomycetes</taxon>
        <taxon>Pythiales</taxon>
        <taxon>Pythiaceae</taxon>
        <taxon>Pythium</taxon>
    </lineage>
</organism>
<dbReference type="EMBL" id="JAKCXM010000172">
    <property type="protein sequence ID" value="KAJ0399764.1"/>
    <property type="molecule type" value="Genomic_DNA"/>
</dbReference>